<evidence type="ECO:0000259" key="1">
    <source>
        <dbReference type="Pfam" id="PF01593"/>
    </source>
</evidence>
<evidence type="ECO:0000313" key="3">
    <source>
        <dbReference type="Proteomes" id="UP000000391"/>
    </source>
</evidence>
<accession>D7E6H3</accession>
<dbReference type="RefSeq" id="WP_013193763.1">
    <property type="nucleotide sequence ID" value="NC_014253.1"/>
</dbReference>
<protein>
    <submittedName>
        <fullName evidence="2">FAD dependent oxidoreductase</fullName>
    </submittedName>
</protein>
<dbReference type="Proteomes" id="UP000000391">
    <property type="component" value="Chromosome"/>
</dbReference>
<dbReference type="STRING" id="644295.Metev_0267"/>
<proteinExistence type="predicted"/>
<evidence type="ECO:0000313" key="2">
    <source>
        <dbReference type="EMBL" id="ADI73195.1"/>
    </source>
</evidence>
<dbReference type="PANTHER" id="PTHR43734">
    <property type="entry name" value="PHYTOENE DESATURASE"/>
    <property type="match status" value="1"/>
</dbReference>
<dbReference type="InterPro" id="IPR036188">
    <property type="entry name" value="FAD/NAD-bd_sf"/>
</dbReference>
<dbReference type="Pfam" id="PF01593">
    <property type="entry name" value="Amino_oxidase"/>
    <property type="match status" value="1"/>
</dbReference>
<reference evidence="2 3" key="1">
    <citation type="submission" date="2010-06" db="EMBL/GenBank/DDBJ databases">
        <title>Complete sequence chromosome of Methanohalobium evestigatum Z-7303.</title>
        <authorList>
            <consortium name="US DOE Joint Genome Institute"/>
            <person name="Lucas S."/>
            <person name="Copeland A."/>
            <person name="Lapidus A."/>
            <person name="Cheng J.-F."/>
            <person name="Bruce D."/>
            <person name="Goodwin L."/>
            <person name="Pitluck S."/>
            <person name="Saunders E."/>
            <person name="Detter J.C."/>
            <person name="Han C."/>
            <person name="Tapia R."/>
            <person name="Land M."/>
            <person name="Hauser L."/>
            <person name="Kyrpides N."/>
            <person name="Mikhailova N."/>
            <person name="Sieprawska-Lupa M."/>
            <person name="Whitman W.B."/>
            <person name="Anderson I."/>
            <person name="Woyke T."/>
        </authorList>
    </citation>
    <scope>NUCLEOTIDE SEQUENCE [LARGE SCALE GENOMIC DNA]</scope>
    <source>
        <strain evidence="3">ATCC BAA-1072 / DSM 3721 / NBRC 107634 / OCM 161 / Z-7303</strain>
    </source>
</reference>
<sequence length="426" mass="46922">MKTIVVGSGLGGLLSAAYLAKSGHDVEVFEALPFTGGRFTNIDYKGFKLSTGALHMVPHGDSGPLSQMLKKLNADVNIVTSNPSSVIRMPANDNDTDYKNGFRDMAFHDFKVPFSLINRIKIAFLAFTTKYFPPKKGTFDDWIKHHINEKWATRIANSFCGWSISLKSSDVSAKEVFEIISNLYRYSGPGVPTGGCKGITNALVEIIQENGGKIYTGKEVTEIITSNNHAKGVVADGDKYYSDLIISDIGHIETNRLCKNVTETEEYVQYKNQLQNIKSSAGIKISLACDEPLIGHGGVVLTPYSKRIDGMNEVTNVDKTLAPEGKHLVMTHQCLRWDRLDDIEEEIELGLQDIRDIFLNKDYEVLMVQSYHDGWPVNRSASSQDLSNKTPISNLYVVGDGAKGEGGIEIEGITLGVLNTMDMVLS</sequence>
<name>D7E6H3_METEZ</name>
<organism evidence="2 3">
    <name type="scientific">Methanohalobium evestigatum (strain ATCC BAA-1072 / DSM 3721 / NBRC 107634 / OCM 161 / Z-7303)</name>
    <dbReference type="NCBI Taxonomy" id="644295"/>
    <lineage>
        <taxon>Archaea</taxon>
        <taxon>Methanobacteriati</taxon>
        <taxon>Methanobacteriota</taxon>
        <taxon>Stenosarchaea group</taxon>
        <taxon>Methanomicrobia</taxon>
        <taxon>Methanosarcinales</taxon>
        <taxon>Methanosarcinaceae</taxon>
        <taxon>Methanohalobium</taxon>
    </lineage>
</organism>
<dbReference type="InterPro" id="IPR002937">
    <property type="entry name" value="Amino_oxidase"/>
</dbReference>
<keyword evidence="3" id="KW-1185">Reference proteome</keyword>
<dbReference type="GeneID" id="9345880"/>
<dbReference type="AlphaFoldDB" id="D7E6H3"/>
<gene>
    <name evidence="2" type="ordered locus">Metev_0267</name>
</gene>
<dbReference type="Gene3D" id="3.90.660.50">
    <property type="match status" value="1"/>
</dbReference>
<dbReference type="HOGENOM" id="CLU_668371_0_0_2"/>
<feature type="domain" description="Amine oxidase" evidence="1">
    <location>
        <begin position="10"/>
        <end position="410"/>
    </location>
</feature>
<dbReference type="KEGG" id="mev:Metev_0267"/>
<dbReference type="OrthoDB" id="11867at2157"/>
<dbReference type="PANTHER" id="PTHR43734:SF1">
    <property type="entry name" value="PHYTOENE DESATURASE"/>
    <property type="match status" value="1"/>
</dbReference>
<dbReference type="GO" id="GO:0016491">
    <property type="term" value="F:oxidoreductase activity"/>
    <property type="evidence" value="ECO:0007669"/>
    <property type="project" value="InterPro"/>
</dbReference>
<dbReference type="EMBL" id="CP002069">
    <property type="protein sequence ID" value="ADI73195.1"/>
    <property type="molecule type" value="Genomic_DNA"/>
</dbReference>
<dbReference type="SUPFAM" id="SSF51905">
    <property type="entry name" value="FAD/NAD(P)-binding domain"/>
    <property type="match status" value="1"/>
</dbReference>
<dbReference type="Gene3D" id="3.50.50.60">
    <property type="entry name" value="FAD/NAD(P)-binding domain"/>
    <property type="match status" value="1"/>
</dbReference>